<reference evidence="1 2" key="1">
    <citation type="submission" date="2020-06" db="EMBL/GenBank/DDBJ databases">
        <authorList>
            <person name="Duchaud E."/>
        </authorList>
    </citation>
    <scope>NUCLEOTIDE SEQUENCE [LARGE SCALE GENOMIC DNA]</scope>
    <source>
        <strain evidence="1">Alteromonas fortis</strain>
    </source>
</reference>
<protein>
    <submittedName>
        <fullName evidence="1">Uncharacterized protein</fullName>
    </submittedName>
</protein>
<organism evidence="1 2">
    <name type="scientific">Alteromonas macleodii</name>
    <name type="common">Pseudoalteromonas macleodii</name>
    <dbReference type="NCBI Taxonomy" id="28108"/>
    <lineage>
        <taxon>Bacteria</taxon>
        <taxon>Pseudomonadati</taxon>
        <taxon>Pseudomonadota</taxon>
        <taxon>Gammaproteobacteria</taxon>
        <taxon>Alteromonadales</taxon>
        <taxon>Alteromonadaceae</taxon>
        <taxon>Alteromonas/Salinimonas group</taxon>
        <taxon>Alteromonas</taxon>
    </lineage>
</organism>
<evidence type="ECO:0000313" key="2">
    <source>
        <dbReference type="Proteomes" id="UP000509458"/>
    </source>
</evidence>
<dbReference type="AlphaFoldDB" id="A0A6T9Y3F7"/>
<evidence type="ECO:0000313" key="1">
    <source>
        <dbReference type="EMBL" id="CAB9494741.1"/>
    </source>
</evidence>
<sequence length="392" mass="44024">MAFNIMPVSAKNIIFYSLQLRARVLFCKLLQSFAKPVPMLPLCLLLIVDFSNHAWASSVDQSVAVFSTYPSEDLLEACIEQRETYNLEPDFVSDNTLCQEDAISPENFIKELSETGKFNNLLPYAEGNDYELLIANVGAAPNVHKQNAKQFAEFTLQWRGIEIDSSAFDSGIETSNSNVIEKQSTENVVRLLVSRWLEHVKHKQIFTSEFLFAALEASNYNLALKVPDAVGEFTKLDTQLYSDPFSGAITRYIHSNFEDALVDVTVYPFLAQLSSDESELLPQELESDFKKASATAELQHLILSQVSPASPYTVNDKLSGWRLGLSANSETSPTIFATTYVFRQQDKIVKVSTTFPPDFSDTIVNQLIVKVEVPQESEMMKKVRTLLLEGQR</sequence>
<accession>A0A6T9Y3F7</accession>
<dbReference type="EMBL" id="LR812090">
    <property type="protein sequence ID" value="CAB9494741.1"/>
    <property type="molecule type" value="Genomic_DNA"/>
</dbReference>
<dbReference type="Proteomes" id="UP000509458">
    <property type="component" value="Chromosome"/>
</dbReference>
<dbReference type="RefSeq" id="WP_179984047.1">
    <property type="nucleotide sequence ID" value="NZ_LR812090.1"/>
</dbReference>
<gene>
    <name evidence="1" type="ORF">ALFOR1_40108</name>
</gene>
<name>A0A6T9Y3F7_ALTMA</name>
<proteinExistence type="predicted"/>